<evidence type="ECO:0000313" key="5">
    <source>
        <dbReference type="Proteomes" id="UP001530377"/>
    </source>
</evidence>
<dbReference type="Proteomes" id="UP001530377">
    <property type="component" value="Unassembled WGS sequence"/>
</dbReference>
<feature type="transmembrane region" description="Helical" evidence="2">
    <location>
        <begin position="20"/>
        <end position="39"/>
    </location>
</feature>
<keyword evidence="2" id="KW-1133">Transmembrane helix</keyword>
<feature type="transmembrane region" description="Helical" evidence="2">
    <location>
        <begin position="51"/>
        <end position="75"/>
    </location>
</feature>
<dbReference type="AlphaFoldDB" id="A0ABD3RRS5"/>
<accession>A0ABD3RRS5</accession>
<keyword evidence="3" id="KW-0732">Signal</keyword>
<reference evidence="4 5" key="1">
    <citation type="submission" date="2024-10" db="EMBL/GenBank/DDBJ databases">
        <title>Updated reference genomes for cyclostephanoid diatoms.</title>
        <authorList>
            <person name="Roberts W.R."/>
            <person name="Alverson A.J."/>
        </authorList>
    </citation>
    <scope>NUCLEOTIDE SEQUENCE [LARGE SCALE GENOMIC DNA]</scope>
    <source>
        <strain evidence="4 5">AJA228-03</strain>
    </source>
</reference>
<keyword evidence="5" id="KW-1185">Reference proteome</keyword>
<evidence type="ECO:0000313" key="4">
    <source>
        <dbReference type="EMBL" id="KAL3815578.1"/>
    </source>
</evidence>
<sequence>MILPLILMSGLRVTTSQLGAYMSACSLAVAAFSAVGMIPAMRCVGNESDRLACAGIGCRLVSLILFGMTCSLVIMADRPESTSDVVDVAMAPSNFGLYATTLVSVAVSLSSQRPHSRRSSPARSRRTSAGRYLASSTAFPPSPGSSDRRWKRRYYLGVRRRAPRGFGR</sequence>
<gene>
    <name evidence="4" type="ORF">ACHAXA_000310</name>
</gene>
<proteinExistence type="predicted"/>
<name>A0ABD3RRS5_9STRA</name>
<evidence type="ECO:0000256" key="2">
    <source>
        <dbReference type="SAM" id="Phobius"/>
    </source>
</evidence>
<feature type="signal peptide" evidence="3">
    <location>
        <begin position="1"/>
        <end position="16"/>
    </location>
</feature>
<feature type="transmembrane region" description="Helical" evidence="2">
    <location>
        <begin position="95"/>
        <end position="111"/>
    </location>
</feature>
<keyword evidence="2" id="KW-0472">Membrane</keyword>
<protein>
    <submittedName>
        <fullName evidence="4">Uncharacterized protein</fullName>
    </submittedName>
</protein>
<feature type="compositionally biased region" description="Basic residues" evidence="1">
    <location>
        <begin position="114"/>
        <end position="128"/>
    </location>
</feature>
<evidence type="ECO:0000256" key="1">
    <source>
        <dbReference type="SAM" id="MobiDB-lite"/>
    </source>
</evidence>
<dbReference type="EMBL" id="JALLPB020000192">
    <property type="protein sequence ID" value="KAL3815578.1"/>
    <property type="molecule type" value="Genomic_DNA"/>
</dbReference>
<evidence type="ECO:0000256" key="3">
    <source>
        <dbReference type="SAM" id="SignalP"/>
    </source>
</evidence>
<organism evidence="4 5">
    <name type="scientific">Cyclostephanos tholiformis</name>
    <dbReference type="NCBI Taxonomy" id="382380"/>
    <lineage>
        <taxon>Eukaryota</taxon>
        <taxon>Sar</taxon>
        <taxon>Stramenopiles</taxon>
        <taxon>Ochrophyta</taxon>
        <taxon>Bacillariophyta</taxon>
        <taxon>Coscinodiscophyceae</taxon>
        <taxon>Thalassiosirophycidae</taxon>
        <taxon>Stephanodiscales</taxon>
        <taxon>Stephanodiscaceae</taxon>
        <taxon>Cyclostephanos</taxon>
    </lineage>
</organism>
<comment type="caution">
    <text evidence="4">The sequence shown here is derived from an EMBL/GenBank/DDBJ whole genome shotgun (WGS) entry which is preliminary data.</text>
</comment>
<feature type="region of interest" description="Disordered" evidence="1">
    <location>
        <begin position="113"/>
        <end position="150"/>
    </location>
</feature>
<keyword evidence="2" id="KW-0812">Transmembrane</keyword>
<feature type="chain" id="PRO_5044886525" evidence="3">
    <location>
        <begin position="17"/>
        <end position="168"/>
    </location>
</feature>